<evidence type="ECO:0000256" key="2">
    <source>
        <dbReference type="ARBA" id="ARBA00023002"/>
    </source>
</evidence>
<name>A0A8H8S4G4_9HELO</name>
<dbReference type="Proteomes" id="UP000443090">
    <property type="component" value="Unassembled WGS sequence"/>
</dbReference>
<sequence>MVAKLDVTKYPGNVINNKFVPTTKTRHSINPSTVEILYEVPVSTQDDVDKAVKHARTAFKTWSKTPFEERAKLLLAYADAVEANLDELEALLTKEQGKPLGLAHREFEMTIKWLRAFATMEVKEDILEENDERKIIQTFPPLGVCCGIVPWNWPVLLGLGKMGPALMTGNTFIMKPSPFTPYCGLKLGELGMSTFPPGVFQVLSGGDDLGPMLTEHPDINKISFTGSCATGKKVMESCSRTLKRVTLELGGNDPAIVCEDVDIEKIVPKIATLSFLNSGQICMLVKRLYVHESIYDRFRDAMVAFTKTMKTGDGFGKDITIGPIQNRMQYEKVKDMYSEISKCSWKVAFGGEIIKDASKGYFITPTIIDNPPDDSRIVTEEPFGPILPMLKWSSEEEVLERANSLETGLGASVWTKDLTRGERMARELSAGSVWVNSHFDVAPNVPFGGHKSSGIGSEWGMTGFKGHCNSRSVWVWKKVFD</sequence>
<accession>A0A8H8S4G4</accession>
<comment type="caution">
    <text evidence="8">The sequence shown here is derived from an EMBL/GenBank/DDBJ whole genome shotgun (WGS) entry which is preliminary data.</text>
</comment>
<dbReference type="Gene3D" id="3.40.605.10">
    <property type="entry name" value="Aldehyde Dehydrogenase, Chain A, domain 1"/>
    <property type="match status" value="1"/>
</dbReference>
<dbReference type="CDD" id="cd07106">
    <property type="entry name" value="ALDH_AldA-AAD23400"/>
    <property type="match status" value="1"/>
</dbReference>
<keyword evidence="9" id="KW-1185">Reference proteome</keyword>
<feature type="active site" evidence="5">
    <location>
        <position position="248"/>
    </location>
</feature>
<dbReference type="PANTHER" id="PTHR11699">
    <property type="entry name" value="ALDEHYDE DEHYDROGENASE-RELATED"/>
    <property type="match status" value="1"/>
</dbReference>
<evidence type="ECO:0000256" key="6">
    <source>
        <dbReference type="RuleBase" id="RU003345"/>
    </source>
</evidence>
<evidence type="ECO:0000313" key="8">
    <source>
        <dbReference type="EMBL" id="TVY47919.1"/>
    </source>
</evidence>
<dbReference type="InterPro" id="IPR016162">
    <property type="entry name" value="Ald_DH_N"/>
</dbReference>
<evidence type="ECO:0000256" key="4">
    <source>
        <dbReference type="ARBA" id="ARBA00049194"/>
    </source>
</evidence>
<gene>
    <name evidence="8" type="primary">FUS7_1</name>
    <name evidence="8" type="ORF">LOCC1_G001621</name>
</gene>
<dbReference type="PROSITE" id="PS00687">
    <property type="entry name" value="ALDEHYDE_DEHYDR_GLU"/>
    <property type="match status" value="1"/>
</dbReference>
<comment type="similarity">
    <text evidence="1 6">Belongs to the aldehyde dehydrogenase family.</text>
</comment>
<dbReference type="InterPro" id="IPR016161">
    <property type="entry name" value="Ald_DH/histidinol_DH"/>
</dbReference>
<dbReference type="InterPro" id="IPR029510">
    <property type="entry name" value="Ald_DH_CS_GLU"/>
</dbReference>
<dbReference type="InterPro" id="IPR016163">
    <property type="entry name" value="Ald_DH_C"/>
</dbReference>
<organism evidence="8 9">
    <name type="scientific">Lachnellula occidentalis</name>
    <dbReference type="NCBI Taxonomy" id="215460"/>
    <lineage>
        <taxon>Eukaryota</taxon>
        <taxon>Fungi</taxon>
        <taxon>Dikarya</taxon>
        <taxon>Ascomycota</taxon>
        <taxon>Pezizomycotina</taxon>
        <taxon>Leotiomycetes</taxon>
        <taxon>Helotiales</taxon>
        <taxon>Lachnaceae</taxon>
        <taxon>Lachnellula</taxon>
    </lineage>
</organism>
<evidence type="ECO:0000256" key="5">
    <source>
        <dbReference type="PROSITE-ProRule" id="PRU10007"/>
    </source>
</evidence>
<feature type="domain" description="Aldehyde dehydrogenase" evidence="7">
    <location>
        <begin position="24"/>
        <end position="473"/>
    </location>
</feature>
<proteinExistence type="inferred from homology"/>
<protein>
    <recommendedName>
        <fullName evidence="3">aldehyde dehydrogenase (NAD(+))</fullName>
        <ecNumber evidence="3">1.2.1.3</ecNumber>
    </recommendedName>
</protein>
<reference evidence="8 9" key="1">
    <citation type="submission" date="2018-05" db="EMBL/GenBank/DDBJ databases">
        <title>Genome sequencing and assembly of the regulated plant pathogen Lachnellula willkommii and related sister species for the development of diagnostic species identification markers.</title>
        <authorList>
            <person name="Giroux E."/>
            <person name="Bilodeau G."/>
        </authorList>
    </citation>
    <scope>NUCLEOTIDE SEQUENCE [LARGE SCALE GENOMIC DNA]</scope>
    <source>
        <strain evidence="8 9">CBS 160.35</strain>
    </source>
</reference>
<evidence type="ECO:0000256" key="3">
    <source>
        <dbReference type="ARBA" id="ARBA00024226"/>
    </source>
</evidence>
<dbReference type="InterPro" id="IPR044086">
    <property type="entry name" value="LUC3-like"/>
</dbReference>
<dbReference type="OrthoDB" id="310895at2759"/>
<dbReference type="FunFam" id="3.40.309.10:FF:000009">
    <property type="entry name" value="Aldehyde dehydrogenase A"/>
    <property type="match status" value="1"/>
</dbReference>
<dbReference type="Gene3D" id="3.40.309.10">
    <property type="entry name" value="Aldehyde Dehydrogenase, Chain A, domain 2"/>
    <property type="match status" value="1"/>
</dbReference>
<dbReference type="EMBL" id="QGMI01000067">
    <property type="protein sequence ID" value="TVY47919.1"/>
    <property type="molecule type" value="Genomic_DNA"/>
</dbReference>
<dbReference type="Pfam" id="PF00171">
    <property type="entry name" value="Aldedh"/>
    <property type="match status" value="1"/>
</dbReference>
<keyword evidence="2 6" id="KW-0560">Oxidoreductase</keyword>
<evidence type="ECO:0000259" key="7">
    <source>
        <dbReference type="Pfam" id="PF00171"/>
    </source>
</evidence>
<comment type="catalytic activity">
    <reaction evidence="4">
        <text>an aldehyde + NAD(+) + H2O = a carboxylate + NADH + 2 H(+)</text>
        <dbReference type="Rhea" id="RHEA:16185"/>
        <dbReference type="ChEBI" id="CHEBI:15377"/>
        <dbReference type="ChEBI" id="CHEBI:15378"/>
        <dbReference type="ChEBI" id="CHEBI:17478"/>
        <dbReference type="ChEBI" id="CHEBI:29067"/>
        <dbReference type="ChEBI" id="CHEBI:57540"/>
        <dbReference type="ChEBI" id="CHEBI:57945"/>
        <dbReference type="EC" id="1.2.1.3"/>
    </reaction>
</comment>
<dbReference type="EC" id="1.2.1.3" evidence="3"/>
<evidence type="ECO:0000256" key="1">
    <source>
        <dbReference type="ARBA" id="ARBA00009986"/>
    </source>
</evidence>
<dbReference type="AlphaFoldDB" id="A0A8H8S4G4"/>
<dbReference type="SUPFAM" id="SSF53720">
    <property type="entry name" value="ALDH-like"/>
    <property type="match status" value="1"/>
</dbReference>
<evidence type="ECO:0000313" key="9">
    <source>
        <dbReference type="Proteomes" id="UP000443090"/>
    </source>
</evidence>
<dbReference type="GO" id="GO:0004029">
    <property type="term" value="F:aldehyde dehydrogenase (NAD+) activity"/>
    <property type="evidence" value="ECO:0007669"/>
    <property type="project" value="UniProtKB-EC"/>
</dbReference>
<dbReference type="FunFam" id="3.40.605.10:FF:000007">
    <property type="entry name" value="NAD/NADP-dependent betaine aldehyde dehydrogenase"/>
    <property type="match status" value="1"/>
</dbReference>
<dbReference type="InterPro" id="IPR015590">
    <property type="entry name" value="Aldehyde_DH_dom"/>
</dbReference>